<feature type="non-terminal residue" evidence="3">
    <location>
        <position position="1"/>
    </location>
</feature>
<keyword evidence="2" id="KW-0472">Membrane</keyword>
<feature type="compositionally biased region" description="Basic and acidic residues" evidence="1">
    <location>
        <begin position="1062"/>
        <end position="1082"/>
    </location>
</feature>
<feature type="transmembrane region" description="Helical" evidence="2">
    <location>
        <begin position="264"/>
        <end position="282"/>
    </location>
</feature>
<sequence>HSNIMAAAVDFTSSQDHALTMASRQDEILGKISKIQKSLPKISEMENSLSELGQIWEMEKSLGELGKISEMEKSLAALKKLISEELGLLRPSVANMGPLPMVENASTTVNQGEDRSLFLMVAFTGGKYRTALYEVKFKFGGEVEDMGGGGPLEPVATFGPSNYLGARIFDRSQLYVFSEEGWDKPCVRSFGGYIFDTKTRALDRLTPSTVQFKQHGTVVSAYGTLYFLEAKTEFVEGSALYFGKYNHDKKDWVQMPRFPFSHTFTTFVIGYAVGFGIILFILSDLHRNFDVVAFHVGRQNWKRVEIGTCTPFRGRAVIVGKTIYALHMFQTEAIIAYSLEMKEDDDGDIAYSLVQLCKLNGLEIADPPLQFDELVTDYLVHLGNQDFVHVKTASNEECDDVQHLCITTFQIVQEGRTHMIETLHSTVLAVKIEDYTWFLLTFGFTPECGDYEPVEGKSAASVKQPKQEDETTLDENSLMDEKEVKHEIAFMQHEKASQKNHKDANGIIENKRQKDKKKMLLEGGITDELLAKTSKIKKSLRKIWAMEKSLHELGENEKYLAALLAQKIQLIDLKKLISKELRLLCRSRADSRKHGECGDYEPEEDHALTMASRQDELQGKISKIQKSLPKISEMENSLSELGQIWKMEKSLGELGKISKMEKSLAALKKLISEKLDLLRPVSRKHGAVRPYPSLPMVENASTTVNQGEDRSLGKYTNAIYEVKFRFGGEVDDIGARVARVAKFSGSTHLGARIFDRSQLYVFSREGWDKPCVKSFGGYIFDTKTRALDHLTPSTVQFKQHGTVVSAYGTLYFLEAKTDFVQGSALFFGKYNPDKKDWVQMPSFPFSHSFCMGVTGYAVGFGVILYTLSDLHRNFDVLAFHVGRKNWKRVEIGTCTPFRGRAVIIGKTIYALHMFQVGAIIAYSLEIKEDDEGGIEYSLVQLSELNGLDIADPPSQFDGLVTDYLVHVGNQDFVHFKTGTNEECDKVQDLCITRFQIVQEGRRHMIETLHSTVLPVKIDVCNWFTLTLGFTPKCGDYEPEEGKSAASMKQPKQEDDTSLDENSLMHEEEAKHEVALMHHEKANQKKPKNASGIIKNKRKRKSGWTEGLHM</sequence>
<feature type="region of interest" description="Disordered" evidence="1">
    <location>
        <begin position="1037"/>
        <end position="1109"/>
    </location>
</feature>
<accession>A0A4Y1RIK7</accession>
<keyword evidence="2" id="KW-0812">Transmembrane</keyword>
<evidence type="ECO:0000256" key="1">
    <source>
        <dbReference type="SAM" id="MobiDB-lite"/>
    </source>
</evidence>
<reference evidence="3" key="1">
    <citation type="journal article" date="2019" name="Science">
        <title>Mutation of a bHLH transcription factor allowed almond domestication.</title>
        <authorList>
            <person name="Sanchez-Perez R."/>
            <person name="Pavan S."/>
            <person name="Mazzeo R."/>
            <person name="Moldovan C."/>
            <person name="Aiese Cigliano R."/>
            <person name="Del Cueto J."/>
            <person name="Ricciardi F."/>
            <person name="Lotti C."/>
            <person name="Ricciardi L."/>
            <person name="Dicenta F."/>
            <person name="Lopez-Marques R.L."/>
            <person name="Lindberg Moller B."/>
        </authorList>
    </citation>
    <scope>NUCLEOTIDE SEQUENCE</scope>
</reference>
<evidence type="ECO:0000313" key="3">
    <source>
        <dbReference type="EMBL" id="BBH03935.1"/>
    </source>
</evidence>
<gene>
    <name evidence="3" type="ORF">Prudu_014938</name>
</gene>
<protein>
    <submittedName>
        <fullName evidence="3">Uncharacterized protein</fullName>
    </submittedName>
</protein>
<evidence type="ECO:0000256" key="2">
    <source>
        <dbReference type="SAM" id="Phobius"/>
    </source>
</evidence>
<dbReference type="EMBL" id="AP019301">
    <property type="protein sequence ID" value="BBH03935.1"/>
    <property type="molecule type" value="Genomic_DNA"/>
</dbReference>
<feature type="region of interest" description="Disordered" evidence="1">
    <location>
        <begin position="454"/>
        <end position="478"/>
    </location>
</feature>
<dbReference type="AlphaFoldDB" id="A0A4Y1RIK7"/>
<proteinExistence type="predicted"/>
<organism evidence="3">
    <name type="scientific">Prunus dulcis</name>
    <name type="common">Almond</name>
    <name type="synonym">Amygdalus dulcis</name>
    <dbReference type="NCBI Taxonomy" id="3755"/>
    <lineage>
        <taxon>Eukaryota</taxon>
        <taxon>Viridiplantae</taxon>
        <taxon>Streptophyta</taxon>
        <taxon>Embryophyta</taxon>
        <taxon>Tracheophyta</taxon>
        <taxon>Spermatophyta</taxon>
        <taxon>Magnoliopsida</taxon>
        <taxon>eudicotyledons</taxon>
        <taxon>Gunneridae</taxon>
        <taxon>Pentapetalae</taxon>
        <taxon>rosids</taxon>
        <taxon>fabids</taxon>
        <taxon>Rosales</taxon>
        <taxon>Rosaceae</taxon>
        <taxon>Amygdaloideae</taxon>
        <taxon>Amygdaleae</taxon>
        <taxon>Prunus</taxon>
    </lineage>
</organism>
<keyword evidence="2" id="KW-1133">Transmembrane helix</keyword>
<name>A0A4Y1RIK7_PRUDU</name>